<dbReference type="SUPFAM" id="SSF51695">
    <property type="entry name" value="PLC-like phosphodiesterases"/>
    <property type="match status" value="1"/>
</dbReference>
<organism evidence="2 3">
    <name type="scientific">Oceanobacillus luteolus</name>
    <dbReference type="NCBI Taxonomy" id="1274358"/>
    <lineage>
        <taxon>Bacteria</taxon>
        <taxon>Bacillati</taxon>
        <taxon>Bacillota</taxon>
        <taxon>Bacilli</taxon>
        <taxon>Bacillales</taxon>
        <taxon>Bacillaceae</taxon>
        <taxon>Oceanobacillus</taxon>
    </lineage>
</organism>
<dbReference type="PANTHER" id="PTHR46211">
    <property type="entry name" value="GLYCEROPHOSPHORYL DIESTER PHOSPHODIESTERASE"/>
    <property type="match status" value="1"/>
</dbReference>
<reference evidence="3" key="1">
    <citation type="journal article" date="2019" name="Int. J. Syst. Evol. Microbiol.">
        <title>The Global Catalogue of Microorganisms (GCM) 10K type strain sequencing project: providing services to taxonomists for standard genome sequencing and annotation.</title>
        <authorList>
            <consortium name="The Broad Institute Genomics Platform"/>
            <consortium name="The Broad Institute Genome Sequencing Center for Infectious Disease"/>
            <person name="Wu L."/>
            <person name="Ma J."/>
        </authorList>
    </citation>
    <scope>NUCLEOTIDE SEQUENCE [LARGE SCALE GENOMIC DNA]</scope>
    <source>
        <strain evidence="3">CGMCC 1.12376</strain>
    </source>
</reference>
<dbReference type="CDD" id="cd08563">
    <property type="entry name" value="GDPD_TtGDE_like"/>
    <property type="match status" value="1"/>
</dbReference>
<gene>
    <name evidence="2" type="ORF">ACFSBH_20810</name>
</gene>
<dbReference type="Proteomes" id="UP001597221">
    <property type="component" value="Unassembled WGS sequence"/>
</dbReference>
<dbReference type="RefSeq" id="WP_285853478.1">
    <property type="nucleotide sequence ID" value="NZ_JAMBON010000001.1"/>
</dbReference>
<comment type="caution">
    <text evidence="2">The sequence shown here is derived from an EMBL/GenBank/DDBJ whole genome shotgun (WGS) entry which is preliminary data.</text>
</comment>
<evidence type="ECO:0000259" key="1">
    <source>
        <dbReference type="PROSITE" id="PS51704"/>
    </source>
</evidence>
<name>A0ABW4HWT3_9BACI</name>
<protein>
    <submittedName>
        <fullName evidence="2">Glycerophosphodiester phosphodiesterase</fullName>
    </submittedName>
</protein>
<dbReference type="PROSITE" id="PS51704">
    <property type="entry name" value="GP_PDE"/>
    <property type="match status" value="1"/>
</dbReference>
<accession>A0ABW4HWT3</accession>
<dbReference type="InterPro" id="IPR030395">
    <property type="entry name" value="GP_PDE_dom"/>
</dbReference>
<dbReference type="EMBL" id="JBHUDE010000166">
    <property type="protein sequence ID" value="MFD1610061.1"/>
    <property type="molecule type" value="Genomic_DNA"/>
</dbReference>
<dbReference type="PANTHER" id="PTHR46211:SF1">
    <property type="entry name" value="GLYCEROPHOSPHODIESTER PHOSPHODIESTERASE, CYTOPLASMIC"/>
    <property type="match status" value="1"/>
</dbReference>
<dbReference type="Gene3D" id="3.20.20.190">
    <property type="entry name" value="Phosphatidylinositol (PI) phosphodiesterase"/>
    <property type="match status" value="1"/>
</dbReference>
<proteinExistence type="predicted"/>
<dbReference type="InterPro" id="IPR017946">
    <property type="entry name" value="PLC-like_Pdiesterase_TIM-brl"/>
</dbReference>
<evidence type="ECO:0000313" key="3">
    <source>
        <dbReference type="Proteomes" id="UP001597221"/>
    </source>
</evidence>
<sequence>MIRIKTKIIAHRGASKYAPENTMPAFELAYQMNADGIETDIQLTKDGVPILIHDEELGRTTNGFGFVKDYELYELQKLDAGMYFSKKFIGTRILTLDEFLQWAKGKPLYLNLELKNNKIDYEDIEIKVLDAIYKYKLKDRTTISSFNAASIQRLRRLDKSIDIALLRSRSHGNLAHYAKGLGASSLHIRYNLLNKALVKSSEVLNLPIRVYTVNRSINIWKCLKLNIDGIITDMPDKAIRIRNTRK</sequence>
<evidence type="ECO:0000313" key="2">
    <source>
        <dbReference type="EMBL" id="MFD1610061.1"/>
    </source>
</evidence>
<keyword evidence="3" id="KW-1185">Reference proteome</keyword>
<feature type="domain" description="GP-PDE" evidence="1">
    <location>
        <begin position="6"/>
        <end position="242"/>
    </location>
</feature>
<dbReference type="Pfam" id="PF03009">
    <property type="entry name" value="GDPD"/>
    <property type="match status" value="1"/>
</dbReference>